<organism evidence="2 3">
    <name type="scientific">Sinosporangium album</name>
    <dbReference type="NCBI Taxonomy" id="504805"/>
    <lineage>
        <taxon>Bacteria</taxon>
        <taxon>Bacillati</taxon>
        <taxon>Actinomycetota</taxon>
        <taxon>Actinomycetes</taxon>
        <taxon>Streptosporangiales</taxon>
        <taxon>Streptosporangiaceae</taxon>
        <taxon>Sinosporangium</taxon>
    </lineage>
</organism>
<keyword evidence="1" id="KW-0862">Zinc</keyword>
<dbReference type="OrthoDB" id="1882482at2"/>
<dbReference type="SUPFAM" id="SSF158745">
    <property type="entry name" value="LanC-like"/>
    <property type="match status" value="1"/>
</dbReference>
<evidence type="ECO:0000313" key="3">
    <source>
        <dbReference type="Proteomes" id="UP000198923"/>
    </source>
</evidence>
<feature type="binding site" evidence="1">
    <location>
        <position position="350"/>
    </location>
    <ligand>
        <name>Zn(2+)</name>
        <dbReference type="ChEBI" id="CHEBI:29105"/>
    </ligand>
</feature>
<dbReference type="GO" id="GO:0046872">
    <property type="term" value="F:metal ion binding"/>
    <property type="evidence" value="ECO:0007669"/>
    <property type="project" value="UniProtKB-KW"/>
</dbReference>
<dbReference type="Gene3D" id="1.50.10.20">
    <property type="match status" value="1"/>
</dbReference>
<dbReference type="STRING" id="504805.SAMN05421505_107186"/>
<dbReference type="Pfam" id="PF05147">
    <property type="entry name" value="LANC_like"/>
    <property type="match status" value="1"/>
</dbReference>
<sequence length="430" mass="45560">MKHLPDLVLPFEVDQQAAGVLASRLADALAVPPSHPAEAGDGPDSTRWDGQSLSCGHAGIAVLHGVRALDGHGAWTRAADWFTAAVREPIAAAGGAGLWHGAPAVAFALHTAVRPGDADHHLNRLDGVISAMTDRQIKRADERMAAGRRPSPGEFDLVRGLTGLGVYFLRRDPTGPHLREVLGYLIRLTTPVPAEDSAGTRAPGWWTSHLPEGRPAVDFADGHSDQGMAHGIAGPLALLSLTFRAGIIVPGQAEAIMTIRDWLERWQQTGEAGPWWPERLTLTDLDQAQPHQKGPARPSWCYGTPGISRALQLAALALNDAERQHRAERALLACVTDRSQLSRLGNLALCHGWAGLIATVWTTAADASAPALARRLPRLIEGLIGSSHPPLDKPGLIDGAAGLALVLHSIATGTLAAWTSFLLLTGVDPT</sequence>
<dbReference type="InterPro" id="IPR033889">
    <property type="entry name" value="LanC"/>
</dbReference>
<dbReference type="EMBL" id="FNCN01000007">
    <property type="protein sequence ID" value="SDG75285.1"/>
    <property type="molecule type" value="Genomic_DNA"/>
</dbReference>
<dbReference type="PRINTS" id="PR01950">
    <property type="entry name" value="LANCSUPER"/>
</dbReference>
<name>A0A1G7WTJ3_9ACTN</name>
<evidence type="ECO:0000256" key="1">
    <source>
        <dbReference type="PIRSR" id="PIRSR607822-1"/>
    </source>
</evidence>
<keyword evidence="3" id="KW-1185">Reference proteome</keyword>
<dbReference type="SMART" id="SM01260">
    <property type="entry name" value="LANC_like"/>
    <property type="match status" value="1"/>
</dbReference>
<evidence type="ECO:0000313" key="2">
    <source>
        <dbReference type="EMBL" id="SDG75285.1"/>
    </source>
</evidence>
<dbReference type="RefSeq" id="WP_093170085.1">
    <property type="nucleotide sequence ID" value="NZ_FNCN01000007.1"/>
</dbReference>
<gene>
    <name evidence="2" type="ORF">SAMN05421505_107186</name>
</gene>
<feature type="binding site" evidence="1">
    <location>
        <position position="301"/>
    </location>
    <ligand>
        <name>Zn(2+)</name>
        <dbReference type="ChEBI" id="CHEBI:29105"/>
    </ligand>
</feature>
<dbReference type="CDD" id="cd04793">
    <property type="entry name" value="LanC"/>
    <property type="match status" value="1"/>
</dbReference>
<dbReference type="AlphaFoldDB" id="A0A1G7WTJ3"/>
<keyword evidence="1" id="KW-0479">Metal-binding</keyword>
<dbReference type="InterPro" id="IPR007822">
    <property type="entry name" value="LANC-like"/>
</dbReference>
<feature type="binding site" evidence="1">
    <location>
        <position position="351"/>
    </location>
    <ligand>
        <name>Zn(2+)</name>
        <dbReference type="ChEBI" id="CHEBI:29105"/>
    </ligand>
</feature>
<dbReference type="PRINTS" id="PR01955">
    <property type="entry name" value="LANCFRANKIA"/>
</dbReference>
<protein>
    <submittedName>
        <fullName evidence="2">Lanthionine synthetase C-like protein</fullName>
    </submittedName>
</protein>
<dbReference type="GO" id="GO:0031179">
    <property type="term" value="P:peptide modification"/>
    <property type="evidence" value="ECO:0007669"/>
    <property type="project" value="InterPro"/>
</dbReference>
<dbReference type="Proteomes" id="UP000198923">
    <property type="component" value="Unassembled WGS sequence"/>
</dbReference>
<reference evidence="2 3" key="1">
    <citation type="submission" date="2016-10" db="EMBL/GenBank/DDBJ databases">
        <authorList>
            <person name="de Groot N.N."/>
        </authorList>
    </citation>
    <scope>NUCLEOTIDE SEQUENCE [LARGE SCALE GENOMIC DNA]</scope>
    <source>
        <strain evidence="2 3">CPCC 201354</strain>
    </source>
</reference>
<accession>A0A1G7WTJ3</accession>
<proteinExistence type="predicted"/>